<dbReference type="Pfam" id="PF15446">
    <property type="entry name" value="zf-PHD-like"/>
    <property type="match status" value="1"/>
</dbReference>
<feature type="compositionally biased region" description="Low complexity" evidence="10">
    <location>
        <begin position="198"/>
        <end position="211"/>
    </location>
</feature>
<feature type="compositionally biased region" description="Acidic residues" evidence="10">
    <location>
        <begin position="257"/>
        <end position="270"/>
    </location>
</feature>
<dbReference type="SUPFAM" id="SSF52540">
    <property type="entry name" value="P-loop containing nucleoside triphosphate hydrolases"/>
    <property type="match status" value="2"/>
</dbReference>
<dbReference type="SUPFAM" id="SSF57903">
    <property type="entry name" value="FYVE/PHD zinc finger"/>
    <property type="match status" value="1"/>
</dbReference>
<dbReference type="GO" id="GO:0000785">
    <property type="term" value="C:chromatin"/>
    <property type="evidence" value="ECO:0007669"/>
    <property type="project" value="TreeGrafter"/>
</dbReference>
<dbReference type="GO" id="GO:0003682">
    <property type="term" value="F:chromatin binding"/>
    <property type="evidence" value="ECO:0007669"/>
    <property type="project" value="TreeGrafter"/>
</dbReference>
<dbReference type="GO" id="GO:0140658">
    <property type="term" value="F:ATP-dependent chromatin remodeler activity"/>
    <property type="evidence" value="ECO:0007669"/>
    <property type="project" value="TreeGrafter"/>
</dbReference>
<feature type="compositionally biased region" description="Acidic residues" evidence="10">
    <location>
        <begin position="1368"/>
        <end position="1388"/>
    </location>
</feature>
<evidence type="ECO:0000313" key="14">
    <source>
        <dbReference type="Proteomes" id="UP000799429"/>
    </source>
</evidence>
<dbReference type="Gene3D" id="3.40.50.10810">
    <property type="entry name" value="Tandem AAA-ATPase domain"/>
    <property type="match status" value="1"/>
</dbReference>
<organism evidence="13 14">
    <name type="scientific">Patellaria atrata CBS 101060</name>
    <dbReference type="NCBI Taxonomy" id="1346257"/>
    <lineage>
        <taxon>Eukaryota</taxon>
        <taxon>Fungi</taxon>
        <taxon>Dikarya</taxon>
        <taxon>Ascomycota</taxon>
        <taxon>Pezizomycotina</taxon>
        <taxon>Dothideomycetes</taxon>
        <taxon>Dothideomycetes incertae sedis</taxon>
        <taxon>Patellariales</taxon>
        <taxon>Patellariaceae</taxon>
        <taxon>Patellaria</taxon>
    </lineage>
</organism>
<dbReference type="SUPFAM" id="SSF54160">
    <property type="entry name" value="Chromo domain-like"/>
    <property type="match status" value="1"/>
</dbReference>
<dbReference type="PANTHER" id="PTHR45623:SF17">
    <property type="entry name" value="CHROMODOMAIN-HELICASE-DNA-BINDING PROTEIN 3-RELATED"/>
    <property type="match status" value="1"/>
</dbReference>
<dbReference type="PROSITE" id="PS51194">
    <property type="entry name" value="HELICASE_CTER"/>
    <property type="match status" value="1"/>
</dbReference>
<keyword evidence="14" id="KW-1185">Reference proteome</keyword>
<dbReference type="CDD" id="cd18793">
    <property type="entry name" value="SF2_C_SNF"/>
    <property type="match status" value="1"/>
</dbReference>
<dbReference type="InterPro" id="IPR011011">
    <property type="entry name" value="Znf_FYVE_PHD"/>
</dbReference>
<feature type="compositionally biased region" description="Low complexity" evidence="10">
    <location>
        <begin position="24"/>
        <end position="37"/>
    </location>
</feature>
<dbReference type="Gene3D" id="3.30.40.10">
    <property type="entry name" value="Zinc/RING finger domain, C3HC4 (zinc finger)"/>
    <property type="match status" value="1"/>
</dbReference>
<feature type="domain" description="Helicase ATP-binding" evidence="11">
    <location>
        <begin position="744"/>
        <end position="915"/>
    </location>
</feature>
<dbReference type="GO" id="GO:0003677">
    <property type="term" value="F:DNA binding"/>
    <property type="evidence" value="ECO:0007669"/>
    <property type="project" value="TreeGrafter"/>
</dbReference>
<dbReference type="InterPro" id="IPR055565">
    <property type="entry name" value="DUF7141"/>
</dbReference>
<comment type="subunit">
    <text evidence="2">Component of the NuA4 histone acetyltransferase complex.</text>
</comment>
<dbReference type="GO" id="GO:0005634">
    <property type="term" value="C:nucleus"/>
    <property type="evidence" value="ECO:0007669"/>
    <property type="project" value="UniProtKB-SubCell"/>
</dbReference>
<evidence type="ECO:0000259" key="12">
    <source>
        <dbReference type="PROSITE" id="PS51194"/>
    </source>
</evidence>
<dbReference type="InterPro" id="IPR013083">
    <property type="entry name" value="Znf_RING/FYVE/PHD"/>
</dbReference>
<evidence type="ECO:0000256" key="9">
    <source>
        <dbReference type="ARBA" id="ARBA00023242"/>
    </source>
</evidence>
<keyword evidence="6" id="KW-0378">Hydrolase</keyword>
<dbReference type="Pfam" id="PF00271">
    <property type="entry name" value="Helicase_C"/>
    <property type="match status" value="1"/>
</dbReference>
<evidence type="ECO:0000256" key="4">
    <source>
        <dbReference type="ARBA" id="ARBA00022741"/>
    </source>
</evidence>
<keyword evidence="8" id="KW-0067">ATP-binding</keyword>
<dbReference type="Pfam" id="PF23614">
    <property type="entry name" value="DUF7141"/>
    <property type="match status" value="1"/>
</dbReference>
<feature type="compositionally biased region" description="Polar residues" evidence="10">
    <location>
        <begin position="123"/>
        <end position="133"/>
    </location>
</feature>
<evidence type="ECO:0000256" key="3">
    <source>
        <dbReference type="ARBA" id="ARBA00022723"/>
    </source>
</evidence>
<dbReference type="Proteomes" id="UP000799429">
    <property type="component" value="Unassembled WGS sequence"/>
</dbReference>
<proteinExistence type="predicted"/>
<evidence type="ECO:0000256" key="1">
    <source>
        <dbReference type="ARBA" id="ARBA00004123"/>
    </source>
</evidence>
<dbReference type="GO" id="GO:0005524">
    <property type="term" value="F:ATP binding"/>
    <property type="evidence" value="ECO:0007669"/>
    <property type="project" value="UniProtKB-KW"/>
</dbReference>
<dbReference type="Gene3D" id="3.40.50.300">
    <property type="entry name" value="P-loop containing nucleotide triphosphate hydrolases"/>
    <property type="match status" value="1"/>
</dbReference>
<dbReference type="Pfam" id="PF00176">
    <property type="entry name" value="SNF2-rel_dom"/>
    <property type="match status" value="1"/>
</dbReference>
<feature type="region of interest" description="Disordered" evidence="10">
    <location>
        <begin position="122"/>
        <end position="293"/>
    </location>
</feature>
<evidence type="ECO:0000256" key="10">
    <source>
        <dbReference type="SAM" id="MobiDB-lite"/>
    </source>
</evidence>
<dbReference type="OrthoDB" id="5857104at2759"/>
<feature type="region of interest" description="Disordered" evidence="10">
    <location>
        <begin position="1530"/>
        <end position="1550"/>
    </location>
</feature>
<keyword evidence="9" id="KW-0539">Nucleus</keyword>
<dbReference type="InterPro" id="IPR056616">
    <property type="entry name" value="Chromo_MIT1"/>
</dbReference>
<dbReference type="PANTHER" id="PTHR45623">
    <property type="entry name" value="CHROMODOMAIN-HELICASE-DNA-BINDING PROTEIN 3-RELATED-RELATED"/>
    <property type="match status" value="1"/>
</dbReference>
<dbReference type="GO" id="GO:0042393">
    <property type="term" value="F:histone binding"/>
    <property type="evidence" value="ECO:0007669"/>
    <property type="project" value="TreeGrafter"/>
</dbReference>
<dbReference type="GO" id="GO:0008270">
    <property type="term" value="F:zinc ion binding"/>
    <property type="evidence" value="ECO:0007669"/>
    <property type="project" value="UniProtKB-KW"/>
</dbReference>
<keyword evidence="5" id="KW-0863">Zinc-finger</keyword>
<dbReference type="GO" id="GO:0016887">
    <property type="term" value="F:ATP hydrolysis activity"/>
    <property type="evidence" value="ECO:0007669"/>
    <property type="project" value="TreeGrafter"/>
</dbReference>
<dbReference type="PROSITE" id="PS51192">
    <property type="entry name" value="HELICASE_ATP_BIND_1"/>
    <property type="match status" value="1"/>
</dbReference>
<sequence length="1571" mass="177640">MSNESSSASKGPKQPRSHSRTTRNNPLNSLFNSLSDSDSSTMVIEFRKEPIAKAKLVAAEIPPIFDTTEYVRFEEEDRVEKVIREEEGSEEVIYKVRFEDNHTEVVTFEKLIKLPNGQKALNIYNTDPPSQDSEQGEMPVQPRNRKAKSNQNSNFVDITDIEVSSSASSEDELAAEPVTRDKRKQGTLLTLIRNGNDSSRSSRAAARQSARARSESGRSSHTSSETASRRTSGRTTRFSSGLKFLQNKNYQESYNLESEEEESGSSDDDGIPQSILSARKRKRTRATGPGRLSTRTRKIIREGTRRSGRANKTQTNMEEIGVDDIYRSDSEPRVKVAPKATGLKENFQVLPRTNEFRQRHISQCESCGNGSATGQLIYCQGCVSSYHKHCLGPRNSRDHLVTKIAEDDYVLQCRRCINTNQRREPIAPNHAMCQDCHATGSSCVPFRQRKTALQEQREREDNQGEDPVVYVDSDLINNADNVLFRCARCSRAFHFHHLISRAPHQMDLTGDDSELADYRFNEYSTDWTCFDCINAPAKVAGIIAWKPTDEDAYVAGSSCDSIYEDDKAYLIKWENLSYFRATWMPGAWVWGVTASAMRKAFFKKETSPKMRTEDAIPEEYLRIDIVLDVRFTSIVPIRTEDIDKARIKEVDEALIKYKGLGYEDAVWEKVPGPDDGDRWTDFVKAYDDWVLGRYTHCPKSGPLKARVEKARAQPFTKLERKKQPENLVGGELMKYQIDGLNWLYYQWYTKNNGILADEMGLGKTIQVIAFLVTMVQDQNCFPFLVVVPNSTCANWRREIKQWAPSLRVVTYFGSSQARTMAYQHEMYPEGAKDLRCHVVVTSYDAVADDSSRKFFRGVPWVGLIVDEGQRLKNDKSLLYGALNDLRIPFRVLLTGTPLQNNARELFNLLQFLSDDVDAAALEEEYSEMTAENITKLHDLIRPFILRRTKAQVLTFLPSMAQIIVPLTMSTLQKELYKSILAKSPELLRALFAANRGLKSNEKGNLSNILMQLRKCLCHPFVYSREIEERTDVLATSHRNLVDASTKLQLLEVLLPKLKERGHRVLLFSQFLDMLDIVEDFLDGLEMRCQRLDGTITSLEKQKRIDEYNAPDSPLFAFLLSTRAGGVGINLATADTVIILDPDFNPHQDIQALSRAHRIGQKKKVLCFQLMTRSSVEEKIVQIGRKKMALDHVVVESLEADDLEEQDLESVLKHGAAELFQDGGEEKDILYDSLSVDKLLDRSQIENTKSGDDNSAESQFSFARVWANDDSKLQDTLEIQEKAPDPSMWDAILKERAQKAAAEAAAREQALGRGKRARLAVDYAIEGEIVHDTVNDVTDKAINDTARDVFVPEKLHRARQRKVRRDSDTDFLDEESQEESEGEPQSVEENEFKDLRPEPEKEQVPKLKTSGKRAPSMYNNPRVKPYRRARSPAFKTFEYTPDTRQRLHAPCRACGHPHATGACPLKVSGVEHCGLCGLAHFGHQRSCPHINSETQVIQMIQALKHSPEPRHMVESAVKYLRGVKGTLVQKKKRDAEKASGVSLHGEGAKENTVPVEERLTLALAKGGFSGAS</sequence>
<protein>
    <submittedName>
        <fullName evidence="13">Uncharacterized protein</fullName>
    </submittedName>
</protein>
<feature type="domain" description="Helicase C-terminal" evidence="12">
    <location>
        <begin position="1049"/>
        <end position="1200"/>
    </location>
</feature>
<dbReference type="InterPro" id="IPR027417">
    <property type="entry name" value="P-loop_NTPase"/>
</dbReference>
<name>A0A9P4SCE6_9PEZI</name>
<dbReference type="InterPro" id="IPR041684">
    <property type="entry name" value="Znf-PHD-like"/>
</dbReference>
<dbReference type="InterPro" id="IPR016197">
    <property type="entry name" value="Chromo-like_dom_sf"/>
</dbReference>
<dbReference type="InterPro" id="IPR040934">
    <property type="entry name" value="Znf-CCCH_6"/>
</dbReference>
<evidence type="ECO:0000256" key="6">
    <source>
        <dbReference type="ARBA" id="ARBA00022801"/>
    </source>
</evidence>
<dbReference type="Pfam" id="PF23615">
    <property type="entry name" value="Chromo_MIT1"/>
    <property type="match status" value="1"/>
</dbReference>
<evidence type="ECO:0000256" key="5">
    <source>
        <dbReference type="ARBA" id="ARBA00022771"/>
    </source>
</evidence>
<evidence type="ECO:0000259" key="11">
    <source>
        <dbReference type="PROSITE" id="PS51192"/>
    </source>
</evidence>
<reference evidence="13" key="1">
    <citation type="journal article" date="2020" name="Stud. Mycol.">
        <title>101 Dothideomycetes genomes: a test case for predicting lifestyles and emergence of pathogens.</title>
        <authorList>
            <person name="Haridas S."/>
            <person name="Albert R."/>
            <person name="Binder M."/>
            <person name="Bloem J."/>
            <person name="Labutti K."/>
            <person name="Salamov A."/>
            <person name="Andreopoulos B."/>
            <person name="Baker S."/>
            <person name="Barry K."/>
            <person name="Bills G."/>
            <person name="Bluhm B."/>
            <person name="Cannon C."/>
            <person name="Castanera R."/>
            <person name="Culley D."/>
            <person name="Daum C."/>
            <person name="Ezra D."/>
            <person name="Gonzalez J."/>
            <person name="Henrissat B."/>
            <person name="Kuo A."/>
            <person name="Liang C."/>
            <person name="Lipzen A."/>
            <person name="Lutzoni F."/>
            <person name="Magnuson J."/>
            <person name="Mondo S."/>
            <person name="Nolan M."/>
            <person name="Ohm R."/>
            <person name="Pangilinan J."/>
            <person name="Park H.-J."/>
            <person name="Ramirez L."/>
            <person name="Alfaro M."/>
            <person name="Sun H."/>
            <person name="Tritt A."/>
            <person name="Yoshinaga Y."/>
            <person name="Zwiers L.-H."/>
            <person name="Turgeon B."/>
            <person name="Goodwin S."/>
            <person name="Spatafora J."/>
            <person name="Crous P."/>
            <person name="Grigoriev I."/>
        </authorList>
    </citation>
    <scope>NUCLEOTIDE SEQUENCE</scope>
    <source>
        <strain evidence="13">CBS 101060</strain>
    </source>
</reference>
<evidence type="ECO:0000256" key="2">
    <source>
        <dbReference type="ARBA" id="ARBA00011353"/>
    </source>
</evidence>
<comment type="subcellular location">
    <subcellularLocation>
        <location evidence="1">Nucleus</location>
    </subcellularLocation>
</comment>
<dbReference type="InterPro" id="IPR038718">
    <property type="entry name" value="SNF2-like_sf"/>
</dbReference>
<dbReference type="InterPro" id="IPR001650">
    <property type="entry name" value="Helicase_C-like"/>
</dbReference>
<feature type="region of interest" description="Disordered" evidence="10">
    <location>
        <begin position="1355"/>
        <end position="1423"/>
    </location>
</feature>
<feature type="compositionally biased region" description="Polar residues" evidence="10">
    <location>
        <begin position="246"/>
        <end position="256"/>
    </location>
</feature>
<keyword evidence="7" id="KW-0862">Zinc</keyword>
<comment type="caution">
    <text evidence="13">The sequence shown here is derived from an EMBL/GenBank/DDBJ whole genome shotgun (WGS) entry which is preliminary data.</text>
</comment>
<evidence type="ECO:0000313" key="13">
    <source>
        <dbReference type="EMBL" id="KAF2840017.1"/>
    </source>
</evidence>
<dbReference type="SMART" id="SM00487">
    <property type="entry name" value="DEXDc"/>
    <property type="match status" value="1"/>
</dbReference>
<dbReference type="SMART" id="SM00249">
    <property type="entry name" value="PHD"/>
    <property type="match status" value="2"/>
</dbReference>
<dbReference type="InterPro" id="IPR014001">
    <property type="entry name" value="Helicase_ATP-bd"/>
</dbReference>
<gene>
    <name evidence="13" type="ORF">M501DRAFT_991062</name>
</gene>
<accession>A0A9P4SCE6</accession>
<dbReference type="InterPro" id="IPR001965">
    <property type="entry name" value="Znf_PHD"/>
</dbReference>
<dbReference type="Pfam" id="PF18585">
    <property type="entry name" value="zf-CCCH_6"/>
    <property type="match status" value="1"/>
</dbReference>
<dbReference type="SMART" id="SM00490">
    <property type="entry name" value="HELICc"/>
    <property type="match status" value="1"/>
</dbReference>
<dbReference type="EMBL" id="MU006093">
    <property type="protein sequence ID" value="KAF2840017.1"/>
    <property type="molecule type" value="Genomic_DNA"/>
</dbReference>
<evidence type="ECO:0000256" key="8">
    <source>
        <dbReference type="ARBA" id="ARBA00022840"/>
    </source>
</evidence>
<dbReference type="InterPro" id="IPR049730">
    <property type="entry name" value="SNF2/RAD54-like_C"/>
</dbReference>
<feature type="compositionally biased region" description="Low complexity" evidence="10">
    <location>
        <begin position="219"/>
        <end position="240"/>
    </location>
</feature>
<dbReference type="InterPro" id="IPR000330">
    <property type="entry name" value="SNF2_N"/>
</dbReference>
<feature type="region of interest" description="Disordered" evidence="10">
    <location>
        <begin position="1"/>
        <end position="37"/>
    </location>
</feature>
<feature type="compositionally biased region" description="Basic and acidic residues" evidence="10">
    <location>
        <begin position="1389"/>
        <end position="1404"/>
    </location>
</feature>
<evidence type="ECO:0000256" key="7">
    <source>
        <dbReference type="ARBA" id="ARBA00022833"/>
    </source>
</evidence>
<keyword evidence="4" id="KW-0547">Nucleotide-binding</keyword>
<keyword evidence="3" id="KW-0479">Metal-binding</keyword>